<dbReference type="EMBL" id="HBIB01029981">
    <property type="protein sequence ID" value="CAE0257214.1"/>
    <property type="molecule type" value="Transcribed_RNA"/>
</dbReference>
<proteinExistence type="predicted"/>
<dbReference type="AlphaFoldDB" id="A0A7S3GBL6"/>
<feature type="compositionally biased region" description="Basic and acidic residues" evidence="1">
    <location>
        <begin position="71"/>
        <end position="81"/>
    </location>
</feature>
<gene>
    <name evidence="2" type="ORF">PBIL07802_LOCUS19472</name>
</gene>
<feature type="compositionally biased region" description="Basic and acidic residues" evidence="1">
    <location>
        <begin position="25"/>
        <end position="34"/>
    </location>
</feature>
<feature type="compositionally biased region" description="Basic and acidic residues" evidence="1">
    <location>
        <begin position="41"/>
        <end position="50"/>
    </location>
</feature>
<organism evidence="2">
    <name type="scientific">Palpitomonas bilix</name>
    <dbReference type="NCBI Taxonomy" id="652834"/>
    <lineage>
        <taxon>Eukaryota</taxon>
        <taxon>Eukaryota incertae sedis</taxon>
    </lineage>
</organism>
<sequence>MSRDWQRQNEAEGKANGILVSLDAFGDHSDEHTTAEALPSRAERDGRISELDQPARGLAQRSPPSHFSLHTSDDGGREKQDCVPADEGGETQSCLVYPPFLSTVSPFESIQK</sequence>
<protein>
    <submittedName>
        <fullName evidence="2">Uncharacterized protein</fullName>
    </submittedName>
</protein>
<feature type="region of interest" description="Disordered" evidence="1">
    <location>
        <begin position="22"/>
        <end position="90"/>
    </location>
</feature>
<reference evidence="2" key="1">
    <citation type="submission" date="2021-01" db="EMBL/GenBank/DDBJ databases">
        <authorList>
            <person name="Corre E."/>
            <person name="Pelletier E."/>
            <person name="Niang G."/>
            <person name="Scheremetjew M."/>
            <person name="Finn R."/>
            <person name="Kale V."/>
            <person name="Holt S."/>
            <person name="Cochrane G."/>
            <person name="Meng A."/>
            <person name="Brown T."/>
            <person name="Cohen L."/>
        </authorList>
    </citation>
    <scope>NUCLEOTIDE SEQUENCE</scope>
    <source>
        <strain evidence="2">NIES-2562</strain>
    </source>
</reference>
<evidence type="ECO:0000313" key="2">
    <source>
        <dbReference type="EMBL" id="CAE0257214.1"/>
    </source>
</evidence>
<accession>A0A7S3GBL6</accession>
<evidence type="ECO:0000256" key="1">
    <source>
        <dbReference type="SAM" id="MobiDB-lite"/>
    </source>
</evidence>
<name>A0A7S3GBL6_9EUKA</name>